<gene>
    <name evidence="2" type="ORF">A2782_01620</name>
</gene>
<sequence>MEVHAPNSAEVATPLGTPEQLRLTDPSDYIPAEKQIKHVKSLDTGKPKPWETTKKTGFGLIISENDHAVVAVGGSFSKDKKHGVLVFAQDKDKKEETSFEIEDFGHAKQDIICNALKNATTYLRNEQRYALAKKIGESADTLRAGTPAEVAQFCAVHLLGYLPDLRPAQEESLDFGSSAAKPSEVQRAELRDFSKFVSAKIPTNLQASIYVKLMKAAPNHPAAKFTSKSDATERSATINKLYTLGDYIFKLQDCGVVIHFGHNFCKGLFLATNS</sequence>
<reference evidence="2 3" key="1">
    <citation type="journal article" date="2016" name="Nat. Commun.">
        <title>Thousands of microbial genomes shed light on interconnected biogeochemical processes in an aquifer system.</title>
        <authorList>
            <person name="Anantharaman K."/>
            <person name="Brown C.T."/>
            <person name="Hug L.A."/>
            <person name="Sharon I."/>
            <person name="Castelle C.J."/>
            <person name="Probst A.J."/>
            <person name="Thomas B.C."/>
            <person name="Singh A."/>
            <person name="Wilkins M.J."/>
            <person name="Karaoz U."/>
            <person name="Brodie E.L."/>
            <person name="Williams K.H."/>
            <person name="Hubbard S.S."/>
            <person name="Banfield J.F."/>
        </authorList>
    </citation>
    <scope>NUCLEOTIDE SEQUENCE [LARGE SCALE GENOMIC DNA]</scope>
</reference>
<evidence type="ECO:0000313" key="3">
    <source>
        <dbReference type="Proteomes" id="UP000177967"/>
    </source>
</evidence>
<accession>A0A1G1UXJ4</accession>
<dbReference type="EMBL" id="MHBW01000035">
    <property type="protein sequence ID" value="OGY07821.1"/>
    <property type="molecule type" value="Genomic_DNA"/>
</dbReference>
<dbReference type="AlphaFoldDB" id="A0A1G1UXJ4"/>
<proteinExistence type="predicted"/>
<evidence type="ECO:0000313" key="2">
    <source>
        <dbReference type="EMBL" id="OGY07821.1"/>
    </source>
</evidence>
<dbReference type="Proteomes" id="UP000177967">
    <property type="component" value="Unassembled WGS sequence"/>
</dbReference>
<protein>
    <submittedName>
        <fullName evidence="2">Uncharacterized protein</fullName>
    </submittedName>
</protein>
<dbReference type="STRING" id="1797513.A2782_01620"/>
<evidence type="ECO:0000256" key="1">
    <source>
        <dbReference type="SAM" id="MobiDB-lite"/>
    </source>
</evidence>
<comment type="caution">
    <text evidence="2">The sequence shown here is derived from an EMBL/GenBank/DDBJ whole genome shotgun (WGS) entry which is preliminary data.</text>
</comment>
<organism evidence="2 3">
    <name type="scientific">Candidatus Blackburnbacteria bacterium RIFCSPHIGHO2_01_FULL_43_15b</name>
    <dbReference type="NCBI Taxonomy" id="1797513"/>
    <lineage>
        <taxon>Bacteria</taxon>
        <taxon>Candidatus Blackburniibacteriota</taxon>
    </lineage>
</organism>
<feature type="region of interest" description="Disordered" evidence="1">
    <location>
        <begin position="1"/>
        <end position="20"/>
    </location>
</feature>
<name>A0A1G1UXJ4_9BACT</name>